<feature type="transmembrane region" description="Helical" evidence="5">
    <location>
        <begin position="12"/>
        <end position="31"/>
    </location>
</feature>
<accession>A0A430B530</accession>
<comment type="subcellular location">
    <subcellularLocation>
        <location evidence="1">Membrane</location>
        <topology evidence="1">Multi-pass membrane protein</topology>
    </subcellularLocation>
</comment>
<dbReference type="GeneID" id="95580764"/>
<keyword evidence="4 5" id="KW-0472">Membrane</keyword>
<dbReference type="EMBL" id="NGKB01000005">
    <property type="protein sequence ID" value="RSU15434.1"/>
    <property type="molecule type" value="Genomic_DNA"/>
</dbReference>
<dbReference type="Proteomes" id="UP000288028">
    <property type="component" value="Unassembled WGS sequence"/>
</dbReference>
<dbReference type="InterPro" id="IPR003339">
    <property type="entry name" value="ABC/ECF_trnsptr_transmembrane"/>
</dbReference>
<gene>
    <name evidence="6" type="ORF">CBF28_06820</name>
</gene>
<evidence type="ECO:0000313" key="6">
    <source>
        <dbReference type="EMBL" id="RSU15434.1"/>
    </source>
</evidence>
<dbReference type="Pfam" id="PF02361">
    <property type="entry name" value="CbiQ"/>
    <property type="match status" value="1"/>
</dbReference>
<evidence type="ECO:0000256" key="5">
    <source>
        <dbReference type="SAM" id="Phobius"/>
    </source>
</evidence>
<evidence type="ECO:0000256" key="3">
    <source>
        <dbReference type="ARBA" id="ARBA00022989"/>
    </source>
</evidence>
<dbReference type="OrthoDB" id="2039442at2"/>
<dbReference type="RefSeq" id="WP_126793307.1">
    <property type="nucleotide sequence ID" value="NZ_CP060720.1"/>
</dbReference>
<dbReference type="GO" id="GO:0005886">
    <property type="term" value="C:plasma membrane"/>
    <property type="evidence" value="ECO:0007669"/>
    <property type="project" value="UniProtKB-ARBA"/>
</dbReference>
<feature type="transmembrane region" description="Helical" evidence="5">
    <location>
        <begin position="226"/>
        <end position="253"/>
    </location>
</feature>
<feature type="transmembrane region" description="Helical" evidence="5">
    <location>
        <begin position="36"/>
        <end position="53"/>
    </location>
</feature>
<proteinExistence type="predicted"/>
<dbReference type="AlphaFoldDB" id="A0A430B530"/>
<evidence type="ECO:0008006" key="8">
    <source>
        <dbReference type="Google" id="ProtNLM"/>
    </source>
</evidence>
<evidence type="ECO:0000256" key="1">
    <source>
        <dbReference type="ARBA" id="ARBA00004141"/>
    </source>
</evidence>
<name>A0A430B530_9ENTE</name>
<keyword evidence="7" id="KW-1185">Reference proteome</keyword>
<comment type="caution">
    <text evidence="6">The sequence shown here is derived from an EMBL/GenBank/DDBJ whole genome shotgun (WGS) entry which is preliminary data.</text>
</comment>
<evidence type="ECO:0000313" key="7">
    <source>
        <dbReference type="Proteomes" id="UP000288028"/>
    </source>
</evidence>
<sequence>MNLRSNELAFERFHPFVLFLYYMTIIFFSMFTTNPILLGISLIGSLAYLLIIAKSVWKVILYYSVIFMIIMLTNPLFVHNGETILFFMNDKPVTLEAFLYGGMVGLMIVSIIFWFKSYNEVMTSDKFIYLFGNIAPKISITLSMILRYVPLFKEQIKKINMTQKTLGLYASDSYSDKLLSGLRVFRSLIGWSLENSVDVARSMKSRGYGLKGRTHFSLFKFYFEDALLLGMNLIFLMIIFLMVKSGIVSINYYPLVDPFYFTTQTVLLYIGTGLFVLLPTLIEMKEQLLWRLLISKI</sequence>
<organism evidence="6 7">
    <name type="scientific">Vagococcus carniphilus</name>
    <dbReference type="NCBI Taxonomy" id="218144"/>
    <lineage>
        <taxon>Bacteria</taxon>
        <taxon>Bacillati</taxon>
        <taxon>Bacillota</taxon>
        <taxon>Bacilli</taxon>
        <taxon>Lactobacillales</taxon>
        <taxon>Enterococcaceae</taxon>
        <taxon>Vagococcus</taxon>
    </lineage>
</organism>
<evidence type="ECO:0000256" key="2">
    <source>
        <dbReference type="ARBA" id="ARBA00022692"/>
    </source>
</evidence>
<keyword evidence="2 5" id="KW-0812">Transmembrane</keyword>
<feature type="transmembrane region" description="Helical" evidence="5">
    <location>
        <begin position="259"/>
        <end position="282"/>
    </location>
</feature>
<reference evidence="6 7" key="1">
    <citation type="submission" date="2017-05" db="EMBL/GenBank/DDBJ databases">
        <title>Vagococcus spp. assemblies.</title>
        <authorList>
            <person name="Gulvik C.A."/>
        </authorList>
    </citation>
    <scope>NUCLEOTIDE SEQUENCE [LARGE SCALE GENOMIC DNA]</scope>
    <source>
        <strain evidence="6 7">SS1714</strain>
    </source>
</reference>
<feature type="transmembrane region" description="Helical" evidence="5">
    <location>
        <begin position="97"/>
        <end position="115"/>
    </location>
</feature>
<protein>
    <recommendedName>
        <fullName evidence="8">Cobalt ABC transporter permease</fullName>
    </recommendedName>
</protein>
<feature type="transmembrane region" description="Helical" evidence="5">
    <location>
        <begin position="59"/>
        <end position="77"/>
    </location>
</feature>
<dbReference type="CDD" id="cd16914">
    <property type="entry name" value="EcfT"/>
    <property type="match status" value="1"/>
</dbReference>
<evidence type="ECO:0000256" key="4">
    <source>
        <dbReference type="ARBA" id="ARBA00023136"/>
    </source>
</evidence>
<keyword evidence="3 5" id="KW-1133">Transmembrane helix</keyword>
<feature type="transmembrane region" description="Helical" evidence="5">
    <location>
        <begin position="127"/>
        <end position="149"/>
    </location>
</feature>